<dbReference type="InterPro" id="IPR050330">
    <property type="entry name" value="Bact_OuterMem_StrucFunc"/>
</dbReference>
<dbReference type="InterPro" id="IPR006664">
    <property type="entry name" value="OMP_bac"/>
</dbReference>
<evidence type="ECO:0000313" key="8">
    <source>
        <dbReference type="EMBL" id="SSA49864.1"/>
    </source>
</evidence>
<feature type="domain" description="OmpA-like" evidence="6">
    <location>
        <begin position="62"/>
        <end position="178"/>
    </location>
</feature>
<dbReference type="OrthoDB" id="9810367at2"/>
<organism evidence="8 10">
    <name type="scientific">Jannaschia seohaensis</name>
    <dbReference type="NCBI Taxonomy" id="475081"/>
    <lineage>
        <taxon>Bacteria</taxon>
        <taxon>Pseudomonadati</taxon>
        <taxon>Pseudomonadota</taxon>
        <taxon>Alphaproteobacteria</taxon>
        <taxon>Rhodobacterales</taxon>
        <taxon>Roseobacteraceae</taxon>
        <taxon>Jannaschia</taxon>
    </lineage>
</organism>
<dbReference type="EMBL" id="UETC01000011">
    <property type="protein sequence ID" value="SSA49864.1"/>
    <property type="molecule type" value="Genomic_DNA"/>
</dbReference>
<accession>A0A2Y9B032</accession>
<protein>
    <submittedName>
        <fullName evidence="8">OmpA family protein</fullName>
    </submittedName>
</protein>
<evidence type="ECO:0000256" key="2">
    <source>
        <dbReference type="ARBA" id="ARBA00023136"/>
    </source>
</evidence>
<evidence type="ECO:0000256" key="5">
    <source>
        <dbReference type="SAM" id="SignalP"/>
    </source>
</evidence>
<feature type="chain" id="PRO_5033776256" evidence="5">
    <location>
        <begin position="22"/>
        <end position="206"/>
    </location>
</feature>
<keyword evidence="9" id="KW-1185">Reference proteome</keyword>
<dbReference type="PROSITE" id="PS51257">
    <property type="entry name" value="PROKAR_LIPOPROTEIN"/>
    <property type="match status" value="1"/>
</dbReference>
<feature type="signal peptide" evidence="5">
    <location>
        <begin position="1"/>
        <end position="21"/>
    </location>
</feature>
<comment type="subcellular location">
    <subcellularLocation>
        <location evidence="1">Cell outer membrane</location>
    </subcellularLocation>
</comment>
<dbReference type="PROSITE" id="PS51318">
    <property type="entry name" value="TAT"/>
    <property type="match status" value="1"/>
</dbReference>
<evidence type="ECO:0000256" key="4">
    <source>
        <dbReference type="PROSITE-ProRule" id="PRU00473"/>
    </source>
</evidence>
<dbReference type="SUPFAM" id="SSF103088">
    <property type="entry name" value="OmpA-like"/>
    <property type="match status" value="1"/>
</dbReference>
<keyword evidence="3" id="KW-0998">Cell outer membrane</keyword>
<proteinExistence type="predicted"/>
<dbReference type="Pfam" id="PF00691">
    <property type="entry name" value="OmpA"/>
    <property type="match status" value="1"/>
</dbReference>
<evidence type="ECO:0000256" key="3">
    <source>
        <dbReference type="ARBA" id="ARBA00023237"/>
    </source>
</evidence>
<dbReference type="InterPro" id="IPR036737">
    <property type="entry name" value="OmpA-like_sf"/>
</dbReference>
<dbReference type="PRINTS" id="PR01021">
    <property type="entry name" value="OMPADOMAIN"/>
</dbReference>
<dbReference type="AlphaFoldDB" id="A0A2Y9B032"/>
<evidence type="ECO:0000313" key="10">
    <source>
        <dbReference type="Proteomes" id="UP000251571"/>
    </source>
</evidence>
<dbReference type="Gene3D" id="3.30.1330.60">
    <property type="entry name" value="OmpA-like domain"/>
    <property type="match status" value="1"/>
</dbReference>
<keyword evidence="2 4" id="KW-0472">Membrane</keyword>
<sequence length="206" mass="22235">MKMHNKSRRFVLTGLGLSALGACTGTRFNDVAGASVDEGGFGSATMRNMVAMSSGDAVNVLGSRFADSVPTTINFEFNSAQLGPEARRILDQQADFMRQFPEVRFSVYGHTDAVGSNAYNQGLGRRRAEAAVQYLSQRGVSRSRLDALVSFGETRLLVSTQGRERANRRTVTEVAGFVKGNDLVLDGKYAQIVYRSYVASAGDTAS</sequence>
<evidence type="ECO:0000259" key="6">
    <source>
        <dbReference type="PROSITE" id="PS51123"/>
    </source>
</evidence>
<gene>
    <name evidence="7" type="ORF">BCF38_11132</name>
    <name evidence="8" type="ORF">SAMN05421539_11132</name>
</gene>
<keyword evidence="5" id="KW-0732">Signal</keyword>
<reference evidence="8 10" key="1">
    <citation type="submission" date="2016-10" db="EMBL/GenBank/DDBJ databases">
        <authorList>
            <person name="Cai Z."/>
        </authorList>
    </citation>
    <scope>NUCLEOTIDE SEQUENCE [LARGE SCALE GENOMIC DNA]</scope>
    <source>
        <strain evidence="8 10">DSM 25227</strain>
    </source>
</reference>
<dbReference type="EMBL" id="QGDJ01000011">
    <property type="protein sequence ID" value="PWJ15015.1"/>
    <property type="molecule type" value="Genomic_DNA"/>
</dbReference>
<dbReference type="Proteomes" id="UP000251571">
    <property type="component" value="Unassembled WGS sequence"/>
</dbReference>
<dbReference type="Proteomes" id="UP000245839">
    <property type="component" value="Unassembled WGS sequence"/>
</dbReference>
<evidence type="ECO:0000313" key="7">
    <source>
        <dbReference type="EMBL" id="PWJ15015.1"/>
    </source>
</evidence>
<dbReference type="GO" id="GO:0009279">
    <property type="term" value="C:cell outer membrane"/>
    <property type="evidence" value="ECO:0007669"/>
    <property type="project" value="UniProtKB-SubCell"/>
</dbReference>
<dbReference type="RefSeq" id="WP_109565624.1">
    <property type="nucleotide sequence ID" value="NZ_QGDJ01000011.1"/>
</dbReference>
<dbReference type="PANTHER" id="PTHR30329">
    <property type="entry name" value="STATOR ELEMENT OF FLAGELLAR MOTOR COMPLEX"/>
    <property type="match status" value="1"/>
</dbReference>
<dbReference type="PROSITE" id="PS51123">
    <property type="entry name" value="OMPA_2"/>
    <property type="match status" value="1"/>
</dbReference>
<evidence type="ECO:0000256" key="1">
    <source>
        <dbReference type="ARBA" id="ARBA00004442"/>
    </source>
</evidence>
<evidence type="ECO:0000313" key="9">
    <source>
        <dbReference type="Proteomes" id="UP000245839"/>
    </source>
</evidence>
<dbReference type="InterPro" id="IPR006665">
    <property type="entry name" value="OmpA-like"/>
</dbReference>
<dbReference type="PANTHER" id="PTHR30329:SF21">
    <property type="entry name" value="LIPOPROTEIN YIAD-RELATED"/>
    <property type="match status" value="1"/>
</dbReference>
<dbReference type="CDD" id="cd07185">
    <property type="entry name" value="OmpA_C-like"/>
    <property type="match status" value="1"/>
</dbReference>
<reference evidence="7 9" key="2">
    <citation type="submission" date="2018-03" db="EMBL/GenBank/DDBJ databases">
        <title>Genomic Encyclopedia of Archaeal and Bacterial Type Strains, Phase II (KMG-II): from individual species to whole genera.</title>
        <authorList>
            <person name="Goeker M."/>
        </authorList>
    </citation>
    <scope>NUCLEOTIDE SEQUENCE [LARGE SCALE GENOMIC DNA]</scope>
    <source>
        <strain evidence="7 9">DSM 25227</strain>
    </source>
</reference>
<name>A0A2Y9B032_9RHOB</name>
<dbReference type="InterPro" id="IPR006311">
    <property type="entry name" value="TAT_signal"/>
</dbReference>